<evidence type="ECO:0000313" key="4">
    <source>
        <dbReference type="Proteomes" id="UP000186817"/>
    </source>
</evidence>
<feature type="coiled-coil region" evidence="1">
    <location>
        <begin position="96"/>
        <end position="127"/>
    </location>
</feature>
<keyword evidence="1" id="KW-0175">Coiled coil</keyword>
<sequence>MSLPTPAPWMDTQLVLPGQMQLATPPAAATLSMQRLSDESLQERLRSLETECQQLRDSNSRLELENSKLKLQVSSSQGSQSVSGKLESPSRLNGSISVAETQHQDLRKRMRAMMEEQRRLVDELQLEIAEVRVPTWASFRFDLAKSTSRSLSSEIKAAATIRGAIEGARVAILTLADAACISSSDCGIQKWPERGQSSSQHVSSACTVELKSTVQSLLTCWRQL</sequence>
<comment type="caution">
    <text evidence="3">The sequence shown here is derived from an EMBL/GenBank/DDBJ whole genome shotgun (WGS) entry which is preliminary data.</text>
</comment>
<evidence type="ECO:0000256" key="2">
    <source>
        <dbReference type="SAM" id="MobiDB-lite"/>
    </source>
</evidence>
<evidence type="ECO:0000256" key="1">
    <source>
        <dbReference type="SAM" id="Coils"/>
    </source>
</evidence>
<dbReference type="OrthoDB" id="435563at2759"/>
<dbReference type="EMBL" id="LSRX01002092">
    <property type="protein sequence ID" value="OLP76232.1"/>
    <property type="molecule type" value="Genomic_DNA"/>
</dbReference>
<accession>A0A1Q9BZY3</accession>
<evidence type="ECO:0000313" key="3">
    <source>
        <dbReference type="EMBL" id="OLP76232.1"/>
    </source>
</evidence>
<organism evidence="3 4">
    <name type="scientific">Symbiodinium microadriaticum</name>
    <name type="common">Dinoflagellate</name>
    <name type="synonym">Zooxanthella microadriatica</name>
    <dbReference type="NCBI Taxonomy" id="2951"/>
    <lineage>
        <taxon>Eukaryota</taxon>
        <taxon>Sar</taxon>
        <taxon>Alveolata</taxon>
        <taxon>Dinophyceae</taxon>
        <taxon>Suessiales</taxon>
        <taxon>Symbiodiniaceae</taxon>
        <taxon>Symbiodinium</taxon>
    </lineage>
</organism>
<proteinExistence type="predicted"/>
<keyword evidence="4" id="KW-1185">Reference proteome</keyword>
<dbReference type="Proteomes" id="UP000186817">
    <property type="component" value="Unassembled WGS sequence"/>
</dbReference>
<reference evidence="3 4" key="1">
    <citation type="submission" date="2016-02" db="EMBL/GenBank/DDBJ databases">
        <title>Genome analysis of coral dinoflagellate symbionts highlights evolutionary adaptations to a symbiotic lifestyle.</title>
        <authorList>
            <person name="Aranda M."/>
            <person name="Li Y."/>
            <person name="Liew Y.J."/>
            <person name="Baumgarten S."/>
            <person name="Simakov O."/>
            <person name="Wilson M."/>
            <person name="Piel J."/>
            <person name="Ashoor H."/>
            <person name="Bougouffa S."/>
            <person name="Bajic V.B."/>
            <person name="Ryu T."/>
            <person name="Ravasi T."/>
            <person name="Bayer T."/>
            <person name="Micklem G."/>
            <person name="Kim H."/>
            <person name="Bhak J."/>
            <person name="Lajeunesse T.C."/>
            <person name="Voolstra C.R."/>
        </authorList>
    </citation>
    <scope>NUCLEOTIDE SEQUENCE [LARGE SCALE GENOMIC DNA]</scope>
    <source>
        <strain evidence="3 4">CCMP2467</strain>
    </source>
</reference>
<protein>
    <submittedName>
        <fullName evidence="3">Uncharacterized protein</fullName>
    </submittedName>
</protein>
<name>A0A1Q9BZY3_SYMMI</name>
<feature type="region of interest" description="Disordered" evidence="2">
    <location>
        <begin position="70"/>
        <end position="94"/>
    </location>
</feature>
<dbReference type="AlphaFoldDB" id="A0A1Q9BZY3"/>
<feature type="compositionally biased region" description="Low complexity" evidence="2">
    <location>
        <begin position="70"/>
        <end position="86"/>
    </location>
</feature>
<gene>
    <name evidence="3" type="ORF">AK812_SmicGene43861</name>
</gene>